<reference evidence="1 2" key="1">
    <citation type="submission" date="2019-07" db="EMBL/GenBank/DDBJ databases">
        <title>Reclasification of Spiribacter aquaticus.</title>
        <authorList>
            <person name="Leon M.J."/>
            <person name="Sanchez-Porro C."/>
            <person name="Ventosa A."/>
        </authorList>
    </citation>
    <scope>NUCLEOTIDE SEQUENCE [LARGE SCALE GENOMIC DNA]</scope>
    <source>
        <strain evidence="1 2">SP30</strain>
    </source>
</reference>
<sequence>MKQKIELYGRLREVASTQTVELSVDTPCTIAEALTALVREYPALADTLPRVACAVGDEMRTRQDILQGDETLVLLPPVSGG</sequence>
<dbReference type="RefSeq" id="WP_144347147.1">
    <property type="nucleotide sequence ID" value="NZ_VMKP01000001.1"/>
</dbReference>
<dbReference type="InterPro" id="IPR012675">
    <property type="entry name" value="Beta-grasp_dom_sf"/>
</dbReference>
<keyword evidence="2" id="KW-1185">Reference proteome</keyword>
<dbReference type="SUPFAM" id="SSF54285">
    <property type="entry name" value="MoaD/ThiS"/>
    <property type="match status" value="1"/>
</dbReference>
<gene>
    <name evidence="1" type="ORF">FPL11_02940</name>
</gene>
<dbReference type="Pfam" id="PF02597">
    <property type="entry name" value="ThiS"/>
    <property type="match status" value="1"/>
</dbReference>
<dbReference type="CDD" id="cd00754">
    <property type="entry name" value="Ubl_MoaD"/>
    <property type="match status" value="1"/>
</dbReference>
<dbReference type="InterPro" id="IPR003749">
    <property type="entry name" value="ThiS/MoaD-like"/>
</dbReference>
<name>A0A557RNE7_9GAMM</name>
<protein>
    <submittedName>
        <fullName evidence="1">MoaD/ThiS family protein</fullName>
    </submittedName>
</protein>
<organism evidence="1 2">
    <name type="scientific">Spiribacter aquaticus</name>
    <dbReference type="NCBI Taxonomy" id="1935996"/>
    <lineage>
        <taxon>Bacteria</taxon>
        <taxon>Pseudomonadati</taxon>
        <taxon>Pseudomonadota</taxon>
        <taxon>Gammaproteobacteria</taxon>
        <taxon>Chromatiales</taxon>
        <taxon>Ectothiorhodospiraceae</taxon>
        <taxon>Spiribacter</taxon>
    </lineage>
</organism>
<dbReference type="Proteomes" id="UP000316688">
    <property type="component" value="Unassembled WGS sequence"/>
</dbReference>
<dbReference type="EMBL" id="VMKP01000001">
    <property type="protein sequence ID" value="TVO66656.1"/>
    <property type="molecule type" value="Genomic_DNA"/>
</dbReference>
<evidence type="ECO:0000313" key="2">
    <source>
        <dbReference type="Proteomes" id="UP000316688"/>
    </source>
</evidence>
<dbReference type="InterPro" id="IPR016155">
    <property type="entry name" value="Mopterin_synth/thiamin_S_b"/>
</dbReference>
<comment type="caution">
    <text evidence="1">The sequence shown here is derived from an EMBL/GenBank/DDBJ whole genome shotgun (WGS) entry which is preliminary data.</text>
</comment>
<evidence type="ECO:0000313" key="1">
    <source>
        <dbReference type="EMBL" id="TVO66656.1"/>
    </source>
</evidence>
<proteinExistence type="predicted"/>
<dbReference type="AlphaFoldDB" id="A0A557RNE7"/>
<accession>A0A557RNE7</accession>
<dbReference type="Gene3D" id="3.10.20.30">
    <property type="match status" value="1"/>
</dbReference>